<keyword evidence="2" id="KW-1185">Reference proteome</keyword>
<accession>A0ACB8C480</accession>
<comment type="caution">
    <text evidence="1">The sequence shown here is derived from an EMBL/GenBank/DDBJ whole genome shotgun (WGS) entry which is preliminary data.</text>
</comment>
<sequence length="181" mass="20396">MAEVALAAPTATVVCTVSNLVPPSTSALPPDGACDLLFFESFYKDDKNNLAGGYGSLELNARVFLEQAAKANKTQYGASFAFTQMTWKTDFITKNFYEAIDDIWNRKIHHFGFLNLYRDFSAPGVVTKALLALKELYIHVKRINRWQQPSYQILGLSIDFEENFTTVNLMSLQILFSESVF</sequence>
<protein>
    <submittedName>
        <fullName evidence="1">Uncharacterized protein</fullName>
    </submittedName>
</protein>
<reference evidence="1" key="1">
    <citation type="submission" date="2020-05" db="EMBL/GenBank/DDBJ databases">
        <title>Large-scale comparative analyses of tick genomes elucidate their genetic diversity and vector capacities.</title>
        <authorList>
            <person name="Jia N."/>
            <person name="Wang J."/>
            <person name="Shi W."/>
            <person name="Du L."/>
            <person name="Sun Y."/>
            <person name="Zhan W."/>
            <person name="Jiang J."/>
            <person name="Wang Q."/>
            <person name="Zhang B."/>
            <person name="Ji P."/>
            <person name="Sakyi L.B."/>
            <person name="Cui X."/>
            <person name="Yuan T."/>
            <person name="Jiang B."/>
            <person name="Yang W."/>
            <person name="Lam T.T.-Y."/>
            <person name="Chang Q."/>
            <person name="Ding S."/>
            <person name="Wang X."/>
            <person name="Zhu J."/>
            <person name="Ruan X."/>
            <person name="Zhao L."/>
            <person name="Wei J."/>
            <person name="Que T."/>
            <person name="Du C."/>
            <person name="Cheng J."/>
            <person name="Dai P."/>
            <person name="Han X."/>
            <person name="Huang E."/>
            <person name="Gao Y."/>
            <person name="Liu J."/>
            <person name="Shao H."/>
            <person name="Ye R."/>
            <person name="Li L."/>
            <person name="Wei W."/>
            <person name="Wang X."/>
            <person name="Wang C."/>
            <person name="Yang T."/>
            <person name="Huo Q."/>
            <person name="Li W."/>
            <person name="Guo W."/>
            <person name="Chen H."/>
            <person name="Zhou L."/>
            <person name="Ni X."/>
            <person name="Tian J."/>
            <person name="Zhou Y."/>
            <person name="Sheng Y."/>
            <person name="Liu T."/>
            <person name="Pan Y."/>
            <person name="Xia L."/>
            <person name="Li J."/>
            <person name="Zhao F."/>
            <person name="Cao W."/>
        </authorList>
    </citation>
    <scope>NUCLEOTIDE SEQUENCE</scope>
    <source>
        <strain evidence="1">Dsil-2018</strain>
    </source>
</reference>
<proteinExistence type="predicted"/>
<evidence type="ECO:0000313" key="1">
    <source>
        <dbReference type="EMBL" id="KAH7933667.1"/>
    </source>
</evidence>
<dbReference type="Proteomes" id="UP000821865">
    <property type="component" value="Chromosome 9"/>
</dbReference>
<name>A0ACB8C480_DERSI</name>
<gene>
    <name evidence="1" type="ORF">HPB49_015477</name>
</gene>
<dbReference type="EMBL" id="CM023478">
    <property type="protein sequence ID" value="KAH7933667.1"/>
    <property type="molecule type" value="Genomic_DNA"/>
</dbReference>
<organism evidence="1 2">
    <name type="scientific">Dermacentor silvarum</name>
    <name type="common">Tick</name>
    <dbReference type="NCBI Taxonomy" id="543639"/>
    <lineage>
        <taxon>Eukaryota</taxon>
        <taxon>Metazoa</taxon>
        <taxon>Ecdysozoa</taxon>
        <taxon>Arthropoda</taxon>
        <taxon>Chelicerata</taxon>
        <taxon>Arachnida</taxon>
        <taxon>Acari</taxon>
        <taxon>Parasitiformes</taxon>
        <taxon>Ixodida</taxon>
        <taxon>Ixodoidea</taxon>
        <taxon>Ixodidae</taxon>
        <taxon>Rhipicephalinae</taxon>
        <taxon>Dermacentor</taxon>
    </lineage>
</organism>
<evidence type="ECO:0000313" key="2">
    <source>
        <dbReference type="Proteomes" id="UP000821865"/>
    </source>
</evidence>